<feature type="transmembrane region" description="Helical" evidence="1">
    <location>
        <begin position="205"/>
        <end position="224"/>
    </location>
</feature>
<keyword evidence="3" id="KW-1185">Reference proteome</keyword>
<evidence type="ECO:0000256" key="1">
    <source>
        <dbReference type="SAM" id="Phobius"/>
    </source>
</evidence>
<dbReference type="EMBL" id="QQAZ01000004">
    <property type="protein sequence ID" value="RDI51576.1"/>
    <property type="molecule type" value="Genomic_DNA"/>
</dbReference>
<organism evidence="2 3">
    <name type="scientific">Nocardia mexicana</name>
    <dbReference type="NCBI Taxonomy" id="279262"/>
    <lineage>
        <taxon>Bacteria</taxon>
        <taxon>Bacillati</taxon>
        <taxon>Actinomycetota</taxon>
        <taxon>Actinomycetes</taxon>
        <taxon>Mycobacteriales</taxon>
        <taxon>Nocardiaceae</taxon>
        <taxon>Nocardia</taxon>
    </lineage>
</organism>
<feature type="transmembrane region" description="Helical" evidence="1">
    <location>
        <begin position="266"/>
        <end position="288"/>
    </location>
</feature>
<accession>A0A370H5B1</accession>
<evidence type="ECO:0000313" key="3">
    <source>
        <dbReference type="Proteomes" id="UP000255355"/>
    </source>
</evidence>
<protein>
    <submittedName>
        <fullName evidence="2">Uncharacterized protein</fullName>
    </submittedName>
</protein>
<keyword evidence="1" id="KW-1133">Transmembrane helix</keyword>
<dbReference type="RefSeq" id="WP_147288939.1">
    <property type="nucleotide sequence ID" value="NZ_QQAZ01000004.1"/>
</dbReference>
<dbReference type="Proteomes" id="UP000255355">
    <property type="component" value="Unassembled WGS sequence"/>
</dbReference>
<reference evidence="2 3" key="1">
    <citation type="submission" date="2018-07" db="EMBL/GenBank/DDBJ databases">
        <title>Genomic Encyclopedia of Type Strains, Phase IV (KMG-IV): sequencing the most valuable type-strain genomes for metagenomic binning, comparative biology and taxonomic classification.</title>
        <authorList>
            <person name="Goeker M."/>
        </authorList>
    </citation>
    <scope>NUCLEOTIDE SEQUENCE [LARGE SCALE GENOMIC DNA]</scope>
    <source>
        <strain evidence="2 3">DSM 44952</strain>
    </source>
</reference>
<keyword evidence="1" id="KW-0812">Transmembrane</keyword>
<dbReference type="OrthoDB" id="4547929at2"/>
<evidence type="ECO:0000313" key="2">
    <source>
        <dbReference type="EMBL" id="RDI51576.1"/>
    </source>
</evidence>
<feature type="transmembrane region" description="Helical" evidence="1">
    <location>
        <begin position="230"/>
        <end position="254"/>
    </location>
</feature>
<keyword evidence="1" id="KW-0472">Membrane</keyword>
<gene>
    <name evidence="2" type="ORF">DFR68_10459</name>
</gene>
<sequence length="311" mass="35052">MGEVLNHLRRLLGVFGKWLDVASPWAIPWPLTFALVLPLIAAVLAAMVWWSRGTAWPVRCDYPHTTTGHPCRNLSFGEWQRCHLHRPGRIKRSGREVRKLLRWQKFQRGGRVVERDDIHGRGFLRHRSQVRGLLYYRGFARPPREVARFASTWWNERRDDVSKLLAQLGEAGGGRLRAIFTRAASSSARVGVSDRLVQVIWATRLTLLLVLIGLVLVGVAVWQNRKPDDLFNYATTIVFVAAWAVAQCGIWTVASGDLRPHRRGGWLWVAGVQTVKLYAVFILISVLAGDLIKRIEQLVAGPDAIRPGIAG</sequence>
<feature type="transmembrane region" description="Helical" evidence="1">
    <location>
        <begin position="27"/>
        <end position="50"/>
    </location>
</feature>
<name>A0A370H5B1_9NOCA</name>
<proteinExistence type="predicted"/>
<dbReference type="AlphaFoldDB" id="A0A370H5B1"/>
<comment type="caution">
    <text evidence="2">The sequence shown here is derived from an EMBL/GenBank/DDBJ whole genome shotgun (WGS) entry which is preliminary data.</text>
</comment>